<dbReference type="AlphaFoldDB" id="A0A806KLM5"/>
<protein>
    <submittedName>
        <fullName evidence="9">Endo-1,4-beta-xylanase A</fullName>
        <ecNumber evidence="9">3.2.1.8</ecNumber>
    </submittedName>
</protein>
<evidence type="ECO:0000256" key="6">
    <source>
        <dbReference type="ARBA" id="ARBA00023295"/>
    </source>
</evidence>
<name>A0A806KLM5_9BACT</name>
<keyword evidence="5" id="KW-0119">Carbohydrate metabolism</keyword>
<dbReference type="GO" id="GO:0045493">
    <property type="term" value="P:xylan catabolic process"/>
    <property type="evidence" value="ECO:0007669"/>
    <property type="project" value="UniProtKB-KW"/>
</dbReference>
<feature type="domain" description="Carbohydrate binding X2" evidence="8">
    <location>
        <begin position="209"/>
        <end position="290"/>
    </location>
</feature>
<evidence type="ECO:0000256" key="1">
    <source>
        <dbReference type="ARBA" id="ARBA00009209"/>
    </source>
</evidence>
<evidence type="ECO:0000256" key="2">
    <source>
        <dbReference type="ARBA" id="ARBA00022729"/>
    </source>
</evidence>
<dbReference type="Pfam" id="PF03442">
    <property type="entry name" value="CBM_X2"/>
    <property type="match status" value="4"/>
</dbReference>
<dbReference type="Gene3D" id="1.50.10.10">
    <property type="match status" value="1"/>
</dbReference>
<feature type="domain" description="Carbohydrate binding X2" evidence="8">
    <location>
        <begin position="972"/>
        <end position="1049"/>
    </location>
</feature>
<evidence type="ECO:0000256" key="7">
    <source>
        <dbReference type="ARBA" id="ARBA00023326"/>
    </source>
</evidence>
<dbReference type="Gene3D" id="2.60.40.10">
    <property type="entry name" value="Immunoglobulins"/>
    <property type="match status" value="4"/>
</dbReference>
<keyword evidence="3 9" id="KW-0378">Hydrolase</keyword>
<feature type="domain" description="Carbohydrate binding X2" evidence="8">
    <location>
        <begin position="396"/>
        <end position="477"/>
    </location>
</feature>
<dbReference type="InterPro" id="IPR005102">
    <property type="entry name" value="Carbo-bd_X2"/>
</dbReference>
<proteinExistence type="inferred from homology"/>
<comment type="similarity">
    <text evidence="1">Belongs to the glycosyl hydrolase 8 (cellulase D) family.</text>
</comment>
<dbReference type="EC" id="3.2.1.8" evidence="9"/>
<evidence type="ECO:0000256" key="4">
    <source>
        <dbReference type="ARBA" id="ARBA00023001"/>
    </source>
</evidence>
<evidence type="ECO:0000256" key="3">
    <source>
        <dbReference type="ARBA" id="ARBA00022801"/>
    </source>
</evidence>
<dbReference type="GO" id="GO:0031176">
    <property type="term" value="F:endo-1,4-beta-xylanase activity"/>
    <property type="evidence" value="ECO:0007669"/>
    <property type="project" value="UniProtKB-EC"/>
</dbReference>
<organism evidence="9">
    <name type="scientific">uncultured bacterium contig00113</name>
    <dbReference type="NCBI Taxonomy" id="1181576"/>
    <lineage>
        <taxon>Bacteria</taxon>
        <taxon>environmental samples</taxon>
    </lineage>
</organism>
<evidence type="ECO:0000313" key="9">
    <source>
        <dbReference type="EMBL" id="AGS54232.1"/>
    </source>
</evidence>
<sequence>MSASSYTPAASSSGGDRVIGYVFGGNGGSPEPNIAYPSVIGEVPWSSNPSGAYSNVALNTANGNNPYPNVAPVPTGSTVLYYQTSTNPQNNNTFVLEFNLGSTTLADYTGIEVYMRGQNQKDVKFVAASGASGGSFTDISGNQSNFYLNNQEWLNKTATFTGSTLSSLTGVIRIGLCVTSSTNNEHHQIKYIKLTGGPSGGGGGQNSTINPTSATFDKGSPANVTTTMTLQSGHTLDNVKNGGTNLTLNTDYSVSGSTVTINSSYLSAQANGTVNLTFDFSAGTDPVFAITVSGSAPVSNSISPTTATFAKSNSASHLTVTTSGNALLSINNNGTNLVNGTDYSVSGSTVTINTWYLNTLANGNGGTGRILTFVFSSGSNQTLTLNVSGTAPSSTISPTSMSYDKSSPSTVSTTMTLNSNRLVSITNNGITLTLGSDYTVSGSVVTISQSYLNGLANGNGGTGRILTFTFSSGTTSTRTFTLNISGTAPVGGLPSVGQGVVYTGNNSASYRNLFTEIGGKTSQQVSDKVTEAWNAFFAGTVTTSTPNTPGETRMYVEVGGDKAYIWDTGNNDVRSEGMSYGMMMAVQMNNQTVFNKLWKWARDHMYNDRAGTGGANRGYYAWKVSTGGSKQDSGPAPDGEIYFTTALLFADARWTSASGTSDIFNYRQRARELLYDMCHRESKDGSNQAALFRRPGDHSTNNTVANPMAVGNYQVVFSPNGNSSTHTDPSYHLPAFYEIWAMELERDYADGNTYGVWATLDDLWDDAEFYRTAAQTSRAFFKTATHNTTGLSADYSNFDGSPTGQQNYFAFDAFRTAMNIAMDYAWFAPETWHTQFADRIQTFFQGPISQCSVSGCCTNISNYKGTWALPQGSSWQTGTVSNRPTSGDAAHDAHHPGLVAMNAAASMAAANTTRAAAFLDDFWSVAKTTGQYRYYDGCLYMLGMLHVTGNFKAYLRPGTAAAPPSPATLGASSATFNQSGTVSVTMNLNGNSLVSIKKIDGTDIPENASGYSVSGNTVTFSNTFLTGLYNGANVVNFKFTTGKAIPFTINVTGSAIGAGNGGTSYNFANHPGIQSITTYNAGITVEWNSTDSALQVNITQNYQSNSFDLPFSLGGNLSAYTKVTVKMRGVSGGYDNKSFTLRVGGPSGTQIATEGNTALTTAWKEVTMNLTNTSGISGNITVNFAQGNSGVCVYQIQTITFHN</sequence>
<keyword evidence="7" id="KW-0624">Polysaccharide degradation</keyword>
<keyword evidence="6 9" id="KW-0326">Glycosidase</keyword>
<dbReference type="InterPro" id="IPR002037">
    <property type="entry name" value="Glyco_hydro_8"/>
</dbReference>
<dbReference type="SUPFAM" id="SSF48208">
    <property type="entry name" value="Six-hairpin glycosidases"/>
    <property type="match status" value="1"/>
</dbReference>
<evidence type="ECO:0000256" key="5">
    <source>
        <dbReference type="ARBA" id="ARBA00023277"/>
    </source>
</evidence>
<feature type="domain" description="Carbohydrate binding X2" evidence="8">
    <location>
        <begin position="302"/>
        <end position="384"/>
    </location>
</feature>
<keyword evidence="4" id="KW-0136">Cellulose degradation</keyword>
<dbReference type="GO" id="GO:0030245">
    <property type="term" value="P:cellulose catabolic process"/>
    <property type="evidence" value="ECO:0007669"/>
    <property type="project" value="UniProtKB-KW"/>
</dbReference>
<dbReference type="SUPFAM" id="SSF81296">
    <property type="entry name" value="E set domains"/>
    <property type="match status" value="4"/>
</dbReference>
<reference evidence="9" key="1">
    <citation type="submission" date="2012-03" db="EMBL/GenBank/DDBJ databases">
        <title>Functional metagenomics reveals considerable lignocellulase gene clusters in the gut microbiome of a wood-feeding higher termite.</title>
        <authorList>
            <person name="Liu N."/>
        </authorList>
    </citation>
    <scope>NUCLEOTIDE SEQUENCE</scope>
</reference>
<accession>A0A806KLM5</accession>
<dbReference type="InterPro" id="IPR013783">
    <property type="entry name" value="Ig-like_fold"/>
</dbReference>
<keyword evidence="9" id="KW-0858">Xylan degradation</keyword>
<dbReference type="InterPro" id="IPR014756">
    <property type="entry name" value="Ig_E-set"/>
</dbReference>
<dbReference type="Pfam" id="PF01270">
    <property type="entry name" value="Glyco_hydro_8"/>
    <property type="match status" value="1"/>
</dbReference>
<dbReference type="InterPro" id="IPR008928">
    <property type="entry name" value="6-hairpin_glycosidase_sf"/>
</dbReference>
<evidence type="ECO:0000259" key="8">
    <source>
        <dbReference type="Pfam" id="PF03442"/>
    </source>
</evidence>
<dbReference type="InterPro" id="IPR012341">
    <property type="entry name" value="6hp_glycosidase-like_sf"/>
</dbReference>
<dbReference type="EMBL" id="JQ844281">
    <property type="protein sequence ID" value="AGS54232.1"/>
    <property type="molecule type" value="Genomic_DNA"/>
</dbReference>
<keyword evidence="2" id="KW-0732">Signal</keyword>